<name>A0A183AYX0_9TREM</name>
<evidence type="ECO:0000313" key="4">
    <source>
        <dbReference type="WBParaSite" id="ECPE_0001219101-mRNA-1"/>
    </source>
</evidence>
<sequence>MSSRAGPKTPKQTSKEPKDSKLPCSSSSDSEDMIDKSLRRLRASDALNLNLTPPLPPAEKFTTGSNYPRWELKARAYIRKFPRGKQKGSLLSLLAGDSVNRAFQANVFHSDDLNIMFVRLRELWDTALYFIEYPTQFLAARQNIGKTTEADTYCVRQLVAKAYPDDTTEGHDGRAIEQFIEGVANASLKKLITKQIGSFNETVQLARVTEKLQRIIQGRDAHCWTISQ</sequence>
<evidence type="ECO:0000313" key="2">
    <source>
        <dbReference type="EMBL" id="VDP89400.1"/>
    </source>
</evidence>
<dbReference type="Proteomes" id="UP000272942">
    <property type="component" value="Unassembled WGS sequence"/>
</dbReference>
<accession>A0A183AYX0</accession>
<reference evidence="4" key="1">
    <citation type="submission" date="2016-06" db="UniProtKB">
        <authorList>
            <consortium name="WormBaseParasite"/>
        </authorList>
    </citation>
    <scope>IDENTIFICATION</scope>
</reference>
<keyword evidence="3" id="KW-1185">Reference proteome</keyword>
<evidence type="ECO:0000256" key="1">
    <source>
        <dbReference type="SAM" id="MobiDB-lite"/>
    </source>
</evidence>
<evidence type="ECO:0000313" key="3">
    <source>
        <dbReference type="Proteomes" id="UP000272942"/>
    </source>
</evidence>
<dbReference type="WBParaSite" id="ECPE_0001219101-mRNA-1">
    <property type="protein sequence ID" value="ECPE_0001219101-mRNA-1"/>
    <property type="gene ID" value="ECPE_0001219101"/>
</dbReference>
<protein>
    <submittedName>
        <fullName evidence="4">Retrotran_gag_3 domain-containing protein</fullName>
    </submittedName>
</protein>
<dbReference type="OrthoDB" id="6277121at2759"/>
<feature type="region of interest" description="Disordered" evidence="1">
    <location>
        <begin position="1"/>
        <end position="35"/>
    </location>
</feature>
<dbReference type="AlphaFoldDB" id="A0A183AYX0"/>
<reference evidence="2 3" key="2">
    <citation type="submission" date="2018-11" db="EMBL/GenBank/DDBJ databases">
        <authorList>
            <consortium name="Pathogen Informatics"/>
        </authorList>
    </citation>
    <scope>NUCLEOTIDE SEQUENCE [LARGE SCALE GENOMIC DNA]</scope>
    <source>
        <strain evidence="2 3">Egypt</strain>
    </source>
</reference>
<proteinExistence type="predicted"/>
<gene>
    <name evidence="2" type="ORF">ECPE_LOCUS12155</name>
</gene>
<dbReference type="EMBL" id="UZAN01052261">
    <property type="protein sequence ID" value="VDP89400.1"/>
    <property type="molecule type" value="Genomic_DNA"/>
</dbReference>
<organism evidence="4">
    <name type="scientific">Echinostoma caproni</name>
    <dbReference type="NCBI Taxonomy" id="27848"/>
    <lineage>
        <taxon>Eukaryota</taxon>
        <taxon>Metazoa</taxon>
        <taxon>Spiralia</taxon>
        <taxon>Lophotrochozoa</taxon>
        <taxon>Platyhelminthes</taxon>
        <taxon>Trematoda</taxon>
        <taxon>Digenea</taxon>
        <taxon>Plagiorchiida</taxon>
        <taxon>Echinostomata</taxon>
        <taxon>Echinostomatoidea</taxon>
        <taxon>Echinostomatidae</taxon>
        <taxon>Echinostoma</taxon>
    </lineage>
</organism>